<accession>A0A2H1IJS3</accession>
<gene>
    <name evidence="2" type="ORF">BI49514_01025</name>
</gene>
<protein>
    <recommendedName>
        <fullName evidence="1">DUF2087 domain-containing protein</fullName>
    </recommendedName>
</protein>
<reference evidence="3" key="1">
    <citation type="submission" date="2017-03" db="EMBL/GenBank/DDBJ databases">
        <authorList>
            <person name="Monnet C."/>
        </authorList>
    </citation>
    <scope>NUCLEOTIDE SEQUENCE [LARGE SCALE GENOMIC DNA]</scope>
    <source>
        <strain evidence="3">ATCC 49514</strain>
    </source>
</reference>
<sequence length="159" mass="17972">MTKDKDFKKLVRTRMTETGENYTTARAALVAANQGPGSNRDSRTESVIAPEIARFRAKTLKTFMPDGHIVAIPTKRRALVLVLIEVLAALDPDQVYDEKRLNGILGEFHPDFALLRRELIDYRLLERNAHTGEYWVNPNPPTHTGSQAQEMAGLQVFLR</sequence>
<dbReference type="RefSeq" id="WP_101544865.1">
    <property type="nucleotide sequence ID" value="NZ_FXYX01000004.1"/>
</dbReference>
<dbReference type="InterPro" id="IPR018656">
    <property type="entry name" value="DUF2087"/>
</dbReference>
<evidence type="ECO:0000259" key="1">
    <source>
        <dbReference type="Pfam" id="PF09860"/>
    </source>
</evidence>
<name>A0A2H1IJS3_9MICO</name>
<dbReference type="AlphaFoldDB" id="A0A2H1IJS3"/>
<evidence type="ECO:0000313" key="3">
    <source>
        <dbReference type="Proteomes" id="UP000234382"/>
    </source>
</evidence>
<keyword evidence="3" id="KW-1185">Reference proteome</keyword>
<dbReference type="Pfam" id="PF09860">
    <property type="entry name" value="DUF2087"/>
    <property type="match status" value="1"/>
</dbReference>
<proteinExistence type="predicted"/>
<evidence type="ECO:0000313" key="2">
    <source>
        <dbReference type="EMBL" id="SMX75370.1"/>
    </source>
</evidence>
<dbReference type="EMBL" id="FXYX01000004">
    <property type="protein sequence ID" value="SMX75370.1"/>
    <property type="molecule type" value="Genomic_DNA"/>
</dbReference>
<dbReference type="Proteomes" id="UP000234382">
    <property type="component" value="Unassembled WGS sequence"/>
</dbReference>
<organism evidence="2 3">
    <name type="scientific">Brevibacterium iodinum ATCC 49514</name>
    <dbReference type="NCBI Taxonomy" id="1255616"/>
    <lineage>
        <taxon>Bacteria</taxon>
        <taxon>Bacillati</taxon>
        <taxon>Actinomycetota</taxon>
        <taxon>Actinomycetes</taxon>
        <taxon>Micrococcales</taxon>
        <taxon>Brevibacteriaceae</taxon>
        <taxon>Brevibacterium</taxon>
    </lineage>
</organism>
<feature type="domain" description="DUF2087" evidence="1">
    <location>
        <begin position="69"/>
        <end position="136"/>
    </location>
</feature>